<dbReference type="Pfam" id="PF01882">
    <property type="entry name" value="DUF58"/>
    <property type="match status" value="1"/>
</dbReference>
<dbReference type="EMBL" id="JADEWC010000010">
    <property type="protein sequence ID" value="MBE9222307.1"/>
    <property type="molecule type" value="Genomic_DNA"/>
</dbReference>
<feature type="transmembrane region" description="Helical" evidence="1">
    <location>
        <begin position="6"/>
        <end position="24"/>
    </location>
</feature>
<comment type="caution">
    <text evidence="3">The sequence shown here is derived from an EMBL/GenBank/DDBJ whole genome shotgun (WGS) entry which is preliminary data.</text>
</comment>
<evidence type="ECO:0000259" key="2">
    <source>
        <dbReference type="Pfam" id="PF01882"/>
    </source>
</evidence>
<evidence type="ECO:0000313" key="4">
    <source>
        <dbReference type="Proteomes" id="UP000654604"/>
    </source>
</evidence>
<dbReference type="Proteomes" id="UP000654604">
    <property type="component" value="Unassembled WGS sequence"/>
</dbReference>
<keyword evidence="1" id="KW-1133">Transmembrane helix</keyword>
<dbReference type="PANTHER" id="PTHR34351:SF1">
    <property type="entry name" value="SLR1927 PROTEIN"/>
    <property type="match status" value="1"/>
</dbReference>
<accession>A0ABR9V396</accession>
<evidence type="ECO:0000256" key="1">
    <source>
        <dbReference type="SAM" id="Phobius"/>
    </source>
</evidence>
<organism evidence="3 4">
    <name type="scientific">Cyanobacterium stanieri LEGE 03274</name>
    <dbReference type="NCBI Taxonomy" id="1828756"/>
    <lineage>
        <taxon>Bacteria</taxon>
        <taxon>Bacillati</taxon>
        <taxon>Cyanobacteriota</taxon>
        <taxon>Cyanophyceae</taxon>
        <taxon>Oscillatoriophycideae</taxon>
        <taxon>Chroococcales</taxon>
        <taxon>Geminocystaceae</taxon>
        <taxon>Cyanobacterium</taxon>
    </lineage>
</organism>
<protein>
    <submittedName>
        <fullName evidence="3">DUF58 domain-containing protein</fullName>
    </submittedName>
</protein>
<evidence type="ECO:0000313" key="3">
    <source>
        <dbReference type="EMBL" id="MBE9222307.1"/>
    </source>
</evidence>
<keyword evidence="1" id="KW-0472">Membrane</keyword>
<dbReference type="InterPro" id="IPR002881">
    <property type="entry name" value="DUF58"/>
</dbReference>
<name>A0ABR9V396_9CHRO</name>
<keyword evidence="1" id="KW-0812">Transmembrane</keyword>
<proteinExistence type="predicted"/>
<feature type="domain" description="DUF58" evidence="2">
    <location>
        <begin position="175"/>
        <end position="245"/>
    </location>
</feature>
<reference evidence="3 4" key="1">
    <citation type="submission" date="2020-10" db="EMBL/GenBank/DDBJ databases">
        <authorList>
            <person name="Castelo-Branco R."/>
            <person name="Eusebio N."/>
            <person name="Adriana R."/>
            <person name="Vieira A."/>
            <person name="Brugerolle De Fraissinette N."/>
            <person name="Rezende De Castro R."/>
            <person name="Schneider M.P."/>
            <person name="Vasconcelos V."/>
            <person name="Leao P.N."/>
        </authorList>
    </citation>
    <scope>NUCLEOTIDE SEQUENCE [LARGE SCALE GENOMIC DNA]</scope>
    <source>
        <strain evidence="3 4">LEGE 03274</strain>
    </source>
</reference>
<dbReference type="PANTHER" id="PTHR34351">
    <property type="entry name" value="SLR1927 PROTEIN-RELATED"/>
    <property type="match status" value="1"/>
</dbReference>
<gene>
    <name evidence="3" type="ORF">IQ215_06315</name>
</gene>
<keyword evidence="4" id="KW-1185">Reference proteome</keyword>
<sequence length="348" mass="39372">MAGWLYVLSGTALALTGLNIFIASQTVKKLKIKRLPIEPISAGDELLIELALTNPTKSGKNFVEIVDHLPFMLSKPVHSSIETFAPQETKKITYYAKAPTRGIYHWYNLEVRSASPIGLFYAHKIRNVEARAIVYPQILPLKNCPLIDYIGNEQTQQKQSEKLYHNATEGVTKAIRQYRFGDPPRLIHWRSSARFGELQVRELETITGGQEVVICLDNSQDWHQELFEKAVIATASLYFYCSRQQLDVKLWTPKTGTIKGNHVVLEALAAIQPLETNNNNQEVIKPTQPLVWLSNSSHSLKSLPQGSRWVLFPLENDEPMGEQNIVSSGLIYQPHNPLENLLQKPLKL</sequence>